<dbReference type="Gene3D" id="1.20.141.10">
    <property type="entry name" value="Chitosanase, subunit A, domain 1"/>
    <property type="match status" value="1"/>
</dbReference>
<gene>
    <name evidence="1" type="ORF">GGI25_006108</name>
</gene>
<evidence type="ECO:0000313" key="2">
    <source>
        <dbReference type="Proteomes" id="UP001151518"/>
    </source>
</evidence>
<dbReference type="OrthoDB" id="76114at2759"/>
<dbReference type="InterPro" id="IPR023346">
    <property type="entry name" value="Lysozyme-like_dom_sf"/>
</dbReference>
<organism evidence="1 2">
    <name type="scientific">Coemansia spiralis</name>
    <dbReference type="NCBI Taxonomy" id="417178"/>
    <lineage>
        <taxon>Eukaryota</taxon>
        <taxon>Fungi</taxon>
        <taxon>Fungi incertae sedis</taxon>
        <taxon>Zoopagomycota</taxon>
        <taxon>Kickxellomycotina</taxon>
        <taxon>Kickxellomycetes</taxon>
        <taxon>Kickxellales</taxon>
        <taxon>Kickxellaceae</taxon>
        <taxon>Coemansia</taxon>
    </lineage>
</organism>
<dbReference type="Proteomes" id="UP001151518">
    <property type="component" value="Unassembled WGS sequence"/>
</dbReference>
<proteinExistence type="predicted"/>
<dbReference type="Pfam" id="PF01374">
    <property type="entry name" value="Glyco_hydro_46"/>
    <property type="match status" value="1"/>
</dbReference>
<dbReference type="GO" id="GO:0005576">
    <property type="term" value="C:extracellular region"/>
    <property type="evidence" value="ECO:0007669"/>
    <property type="project" value="InterPro"/>
</dbReference>
<dbReference type="InterPro" id="IPR000400">
    <property type="entry name" value="Glyco_hydro_46"/>
</dbReference>
<sequence>MGMNSYSGELDTYKGKIDTYVDGTGGAASGFSGFCAAWKKAADNEFQNAQSSIVTEVYYAPAMKLAGKLNVTLDVTKAAIFDSVIVDGPGSSGSNVGGIISDTNDSIKKNTTGGSKHNLMIGEYKIDEIKWLKIFLNQRVEANPGSKASAASYNYIISHEEYEWSSGAITALDDSDNKQTIKCVKKSD</sequence>
<dbReference type="GO" id="GO:0005975">
    <property type="term" value="P:carbohydrate metabolic process"/>
    <property type="evidence" value="ECO:0007669"/>
    <property type="project" value="InterPro"/>
</dbReference>
<evidence type="ECO:0000313" key="1">
    <source>
        <dbReference type="EMBL" id="KAJ2669530.1"/>
    </source>
</evidence>
<comment type="caution">
    <text evidence="1">The sequence shown here is derived from an EMBL/GenBank/DDBJ whole genome shotgun (WGS) entry which is preliminary data.</text>
</comment>
<accession>A0A9W8G394</accession>
<name>A0A9W8G394_9FUNG</name>
<dbReference type="AlphaFoldDB" id="A0A9W8G394"/>
<protein>
    <submittedName>
        <fullName evidence="1">Uncharacterized protein</fullName>
    </submittedName>
</protein>
<dbReference type="GO" id="GO:0016977">
    <property type="term" value="F:chitosanase activity"/>
    <property type="evidence" value="ECO:0007669"/>
    <property type="project" value="InterPro"/>
</dbReference>
<dbReference type="SUPFAM" id="SSF53955">
    <property type="entry name" value="Lysozyme-like"/>
    <property type="match status" value="1"/>
</dbReference>
<dbReference type="EMBL" id="JANBTW010000147">
    <property type="protein sequence ID" value="KAJ2669530.1"/>
    <property type="molecule type" value="Genomic_DNA"/>
</dbReference>
<reference evidence="1" key="1">
    <citation type="submission" date="2022-07" db="EMBL/GenBank/DDBJ databases">
        <title>Phylogenomic reconstructions and comparative analyses of Kickxellomycotina fungi.</title>
        <authorList>
            <person name="Reynolds N.K."/>
            <person name="Stajich J.E."/>
            <person name="Barry K."/>
            <person name="Grigoriev I.V."/>
            <person name="Crous P."/>
            <person name="Smith M.E."/>
        </authorList>
    </citation>
    <scope>NUCLEOTIDE SEQUENCE</scope>
    <source>
        <strain evidence="1">NRRL 3115</strain>
    </source>
</reference>